<dbReference type="InterPro" id="IPR015942">
    <property type="entry name" value="Asp/Glu/hydantoin_racemase"/>
</dbReference>
<comment type="similarity">
    <text evidence="1">Belongs to the HyuE racemase family.</text>
</comment>
<dbReference type="Gene3D" id="3.40.50.12500">
    <property type="match status" value="1"/>
</dbReference>
<dbReference type="PANTHER" id="PTHR28047">
    <property type="entry name" value="PROTEIN DCG1"/>
    <property type="match status" value="1"/>
</dbReference>
<evidence type="ECO:0000313" key="2">
    <source>
        <dbReference type="EMBL" id="GGG45993.1"/>
    </source>
</evidence>
<dbReference type="EMBL" id="BMKS01000014">
    <property type="protein sequence ID" value="GGG45993.1"/>
    <property type="molecule type" value="Genomic_DNA"/>
</dbReference>
<dbReference type="Proteomes" id="UP000597507">
    <property type="component" value="Unassembled WGS sequence"/>
</dbReference>
<sequence>MSNIRIYHQSFTVLGNLPAYAEALRAHFARVARPGTEVVMHGMHPRTYQTEYPGNDIRYAYFQTLHSQQFVLGALEAEERGFDAFALMTLPEPSLQEIRSLVDIPVVGYGESAMLTAAMLGQRAGVLLFIAEMAPMVERNVERLGLSGRFAGAHPVGFAFHDVLRGYEDPAPLLERFAAAARGLIARGCEAIIPGEAPLCVLLARHGVTEVDGVPVVDALAATVKMAEAMVDLRRSTGLRPCRTGYFTATPPRARVRELLRFYGIAALGGREG</sequence>
<gene>
    <name evidence="2" type="ORF">GCM10010964_36700</name>
</gene>
<dbReference type="GO" id="GO:0047661">
    <property type="term" value="F:amino-acid racemase activity"/>
    <property type="evidence" value="ECO:0007669"/>
    <property type="project" value="InterPro"/>
</dbReference>
<protein>
    <recommendedName>
        <fullName evidence="4">Racemase</fullName>
    </recommendedName>
</protein>
<reference evidence="2 3" key="1">
    <citation type="journal article" date="2014" name="Int. J. Syst. Evol. Microbiol.">
        <title>Complete genome sequence of Corynebacterium casei LMG S-19264T (=DSM 44701T), isolated from a smear-ripened cheese.</title>
        <authorList>
            <consortium name="US DOE Joint Genome Institute (JGI-PGF)"/>
            <person name="Walter F."/>
            <person name="Albersmeier A."/>
            <person name="Kalinowski J."/>
            <person name="Ruckert C."/>
        </authorList>
    </citation>
    <scope>NUCLEOTIDE SEQUENCE [LARGE SCALE GENOMIC DNA]</scope>
    <source>
        <strain evidence="2 3">CGMCC 1.16330</strain>
    </source>
</reference>
<dbReference type="InterPro" id="IPR053714">
    <property type="entry name" value="Iso_Racemase_Enz_sf"/>
</dbReference>
<organism evidence="2 3">
    <name type="scientific">Caldovatus sediminis</name>
    <dbReference type="NCBI Taxonomy" id="2041189"/>
    <lineage>
        <taxon>Bacteria</taxon>
        <taxon>Pseudomonadati</taxon>
        <taxon>Pseudomonadota</taxon>
        <taxon>Alphaproteobacteria</taxon>
        <taxon>Acetobacterales</taxon>
        <taxon>Roseomonadaceae</taxon>
        <taxon>Caldovatus</taxon>
    </lineage>
</organism>
<comment type="caution">
    <text evidence="2">The sequence shown here is derived from an EMBL/GenBank/DDBJ whole genome shotgun (WGS) entry which is preliminary data.</text>
</comment>
<dbReference type="RefSeq" id="WP_188902902.1">
    <property type="nucleotide sequence ID" value="NZ_BMKS01000014.1"/>
</dbReference>
<accession>A0A8J2ZEL8</accession>
<evidence type="ECO:0000256" key="1">
    <source>
        <dbReference type="ARBA" id="ARBA00038414"/>
    </source>
</evidence>
<evidence type="ECO:0000313" key="3">
    <source>
        <dbReference type="Proteomes" id="UP000597507"/>
    </source>
</evidence>
<name>A0A8J2ZEL8_9PROT</name>
<proteinExistence type="inferred from homology"/>
<keyword evidence="3" id="KW-1185">Reference proteome</keyword>
<evidence type="ECO:0008006" key="4">
    <source>
        <dbReference type="Google" id="ProtNLM"/>
    </source>
</evidence>
<dbReference type="PANTHER" id="PTHR28047:SF5">
    <property type="entry name" value="PROTEIN DCG1"/>
    <property type="match status" value="1"/>
</dbReference>
<dbReference type="InterPro" id="IPR052186">
    <property type="entry name" value="Hydantoin_racemase-like"/>
</dbReference>
<dbReference type="Pfam" id="PF01177">
    <property type="entry name" value="Asp_Glu_race"/>
    <property type="match status" value="1"/>
</dbReference>
<dbReference type="AlphaFoldDB" id="A0A8J2ZEL8"/>